<proteinExistence type="predicted"/>
<evidence type="ECO:0000313" key="4">
    <source>
        <dbReference type="Proteomes" id="UP001519460"/>
    </source>
</evidence>
<keyword evidence="4" id="KW-1185">Reference proteome</keyword>
<dbReference type="Pfam" id="PF21320">
    <property type="entry name" value="WHD_Rv2258c"/>
    <property type="match status" value="1"/>
</dbReference>
<organism evidence="3 4">
    <name type="scientific">Batillaria attramentaria</name>
    <dbReference type="NCBI Taxonomy" id="370345"/>
    <lineage>
        <taxon>Eukaryota</taxon>
        <taxon>Metazoa</taxon>
        <taxon>Spiralia</taxon>
        <taxon>Lophotrochozoa</taxon>
        <taxon>Mollusca</taxon>
        <taxon>Gastropoda</taxon>
        <taxon>Caenogastropoda</taxon>
        <taxon>Sorbeoconcha</taxon>
        <taxon>Cerithioidea</taxon>
        <taxon>Batillariidae</taxon>
        <taxon>Batillaria</taxon>
    </lineage>
</organism>
<protein>
    <recommendedName>
        <fullName evidence="5">Methyltransferase domain-containing protein</fullName>
    </recommendedName>
</protein>
<comment type="caution">
    <text evidence="3">The sequence shown here is derived from an EMBL/GenBank/DDBJ whole genome shotgun (WGS) entry which is preliminary data.</text>
</comment>
<dbReference type="Gene3D" id="3.40.50.150">
    <property type="entry name" value="Vaccinia Virus protein VP39"/>
    <property type="match status" value="1"/>
</dbReference>
<dbReference type="CDD" id="cd02440">
    <property type="entry name" value="AdoMet_MTases"/>
    <property type="match status" value="1"/>
</dbReference>
<dbReference type="Pfam" id="PF13847">
    <property type="entry name" value="Methyltransf_31"/>
    <property type="match status" value="1"/>
</dbReference>
<dbReference type="InterPro" id="IPR029063">
    <property type="entry name" value="SAM-dependent_MTases_sf"/>
</dbReference>
<dbReference type="InterPro" id="IPR025714">
    <property type="entry name" value="Methyltranfer_dom"/>
</dbReference>
<dbReference type="AlphaFoldDB" id="A0ABD0LGC5"/>
<dbReference type="InterPro" id="IPR036388">
    <property type="entry name" value="WH-like_DNA-bd_sf"/>
</dbReference>
<name>A0ABD0LGC5_9CAEN</name>
<dbReference type="InterPro" id="IPR053173">
    <property type="entry name" value="SAM-binding_MTase"/>
</dbReference>
<evidence type="ECO:0000313" key="3">
    <source>
        <dbReference type="EMBL" id="KAK7498415.1"/>
    </source>
</evidence>
<evidence type="ECO:0000259" key="1">
    <source>
        <dbReference type="Pfam" id="PF13847"/>
    </source>
</evidence>
<accession>A0ABD0LGC5</accession>
<dbReference type="PANTHER" id="PTHR45128:SF1">
    <property type="entry name" value="S-ADENOSYLMETHIONINE-DEPENDENT METHYLTRANSFERASE RV2258C"/>
    <property type="match status" value="1"/>
</dbReference>
<reference evidence="3 4" key="1">
    <citation type="journal article" date="2023" name="Sci. Data">
        <title>Genome assembly of the Korean intertidal mud-creeper Batillaria attramentaria.</title>
        <authorList>
            <person name="Patra A.K."/>
            <person name="Ho P.T."/>
            <person name="Jun S."/>
            <person name="Lee S.J."/>
            <person name="Kim Y."/>
            <person name="Won Y.J."/>
        </authorList>
    </citation>
    <scope>NUCLEOTIDE SEQUENCE [LARGE SCALE GENOMIC DNA]</scope>
    <source>
        <strain evidence="3">Wonlab-2016</strain>
    </source>
</reference>
<dbReference type="EMBL" id="JACVVK020000051">
    <property type="protein sequence ID" value="KAK7498415.1"/>
    <property type="molecule type" value="Genomic_DNA"/>
</dbReference>
<dbReference type="InterPro" id="IPR036390">
    <property type="entry name" value="WH_DNA-bd_sf"/>
</dbReference>
<feature type="domain" description="Methyltransferase" evidence="1">
    <location>
        <begin position="179"/>
        <end position="300"/>
    </location>
</feature>
<evidence type="ECO:0000259" key="2">
    <source>
        <dbReference type="Pfam" id="PF21320"/>
    </source>
</evidence>
<dbReference type="PANTHER" id="PTHR45128">
    <property type="entry name" value="METHYLTRANSFERASE TYPE 11"/>
    <property type="match status" value="1"/>
</dbReference>
<sequence>MSDSTKNTAVELEPPSKAEYGQISGDVVTYGSLGLALAMAKETGIVDVLFEADTPLTSSGIAQKAGLKERYVREVLDTLTSARMLQLAPGTGGEDGEEARYKLLPQHRDEFKKTAILTRMFSHSGRFFEQIKQCFQPDTPSCVRYNDATFDMMDEMKADETESRVQVLLKTPGLRQRLEKGIQMAEVGCGQARLSLAMAAMFPNSHFALTDVNAESLDRVRTAAQTKGLSNVTCEIVDVCKPPADWNARFDWLLACDVIHDLPHPQAALDGIFRSLRQGGHFSLSDYFASSYVAKNVGNPEATVLYAMDIFFCIPESYQQPDSEALGACWGKERILKMMEKAGFQVVGIARGEGWGTEGVMMCQKAA</sequence>
<dbReference type="SUPFAM" id="SSF46785">
    <property type="entry name" value="Winged helix' DNA-binding domain"/>
    <property type="match status" value="1"/>
</dbReference>
<evidence type="ECO:0008006" key="5">
    <source>
        <dbReference type="Google" id="ProtNLM"/>
    </source>
</evidence>
<dbReference type="Gene3D" id="1.10.10.10">
    <property type="entry name" value="Winged helix-like DNA-binding domain superfamily/Winged helix DNA-binding domain"/>
    <property type="match status" value="1"/>
</dbReference>
<dbReference type="InterPro" id="IPR048711">
    <property type="entry name" value="WHD_Rv2258c"/>
</dbReference>
<dbReference type="Proteomes" id="UP001519460">
    <property type="component" value="Unassembled WGS sequence"/>
</dbReference>
<gene>
    <name evidence="3" type="ORF">BaRGS_00010369</name>
</gene>
<feature type="domain" description="S-adenosylmethionine-dependent methyltransferase Rv2258c-like winged HTH" evidence="2">
    <location>
        <begin position="32"/>
        <end position="89"/>
    </location>
</feature>
<dbReference type="SUPFAM" id="SSF53335">
    <property type="entry name" value="S-adenosyl-L-methionine-dependent methyltransferases"/>
    <property type="match status" value="1"/>
</dbReference>